<name>A0ACC0NTW8_RHOML</name>
<evidence type="ECO:0000313" key="2">
    <source>
        <dbReference type="Proteomes" id="UP001062846"/>
    </source>
</evidence>
<organism evidence="1 2">
    <name type="scientific">Rhododendron molle</name>
    <name type="common">Chinese azalea</name>
    <name type="synonym">Azalea mollis</name>
    <dbReference type="NCBI Taxonomy" id="49168"/>
    <lineage>
        <taxon>Eukaryota</taxon>
        <taxon>Viridiplantae</taxon>
        <taxon>Streptophyta</taxon>
        <taxon>Embryophyta</taxon>
        <taxon>Tracheophyta</taxon>
        <taxon>Spermatophyta</taxon>
        <taxon>Magnoliopsida</taxon>
        <taxon>eudicotyledons</taxon>
        <taxon>Gunneridae</taxon>
        <taxon>Pentapetalae</taxon>
        <taxon>asterids</taxon>
        <taxon>Ericales</taxon>
        <taxon>Ericaceae</taxon>
        <taxon>Ericoideae</taxon>
        <taxon>Rhodoreae</taxon>
        <taxon>Rhododendron</taxon>
    </lineage>
</organism>
<dbReference type="EMBL" id="CM046392">
    <property type="protein sequence ID" value="KAI8555972.1"/>
    <property type="molecule type" value="Genomic_DNA"/>
</dbReference>
<sequence>MIQKDQSLSCPLCSLQLETPNHLFLHRQFSWSIWSLILDWWHVVWVCPLSLAELALWWFDNRFGDLEKQLWKASFYATLWSLWLVRNDVFNNTATSIEEVGEIVKTRVAMCGHTPLKNPAFSVREKLCLRPFV</sequence>
<proteinExistence type="predicted"/>
<comment type="caution">
    <text evidence="1">The sequence shown here is derived from an EMBL/GenBank/DDBJ whole genome shotgun (WGS) entry which is preliminary data.</text>
</comment>
<accession>A0ACC0NTW8</accession>
<protein>
    <submittedName>
        <fullName evidence="1">Uncharacterized protein</fullName>
    </submittedName>
</protein>
<evidence type="ECO:0000313" key="1">
    <source>
        <dbReference type="EMBL" id="KAI8555972.1"/>
    </source>
</evidence>
<dbReference type="Proteomes" id="UP001062846">
    <property type="component" value="Chromosome 5"/>
</dbReference>
<gene>
    <name evidence="1" type="ORF">RHMOL_Rhmol05G0217000</name>
</gene>
<keyword evidence="2" id="KW-1185">Reference proteome</keyword>
<reference evidence="1" key="1">
    <citation type="submission" date="2022-02" db="EMBL/GenBank/DDBJ databases">
        <title>Plant Genome Project.</title>
        <authorList>
            <person name="Zhang R.-G."/>
        </authorList>
    </citation>
    <scope>NUCLEOTIDE SEQUENCE</scope>
    <source>
        <strain evidence="1">AT1</strain>
    </source>
</reference>